<dbReference type="GO" id="GO:0005634">
    <property type="term" value="C:nucleus"/>
    <property type="evidence" value="ECO:0007669"/>
    <property type="project" value="TreeGrafter"/>
</dbReference>
<dbReference type="STRING" id="3775.A0A1Q3C418"/>
<sequence length="126" mass="14720">LIIQLKRFISPKNKIRGYISFPLSLDMAPYSSISGSLAYDLYGMIVHEGRYASVHHYYAYVSDPSSWYKLDDEDFCPVSEQEVLKQEVYILLYKRHIIIMETLPNYFCSASEENNNEERHTQGIIL</sequence>
<evidence type="ECO:0000259" key="1">
    <source>
        <dbReference type="PROSITE" id="PS50235"/>
    </source>
</evidence>
<proteinExistence type="predicted"/>
<dbReference type="Pfam" id="PF00443">
    <property type="entry name" value="UCH"/>
    <property type="match status" value="1"/>
</dbReference>
<dbReference type="InterPro" id="IPR028889">
    <property type="entry name" value="USP"/>
</dbReference>
<dbReference type="GO" id="GO:0005829">
    <property type="term" value="C:cytosol"/>
    <property type="evidence" value="ECO:0007669"/>
    <property type="project" value="TreeGrafter"/>
</dbReference>
<comment type="caution">
    <text evidence="2">The sequence shown here is derived from an EMBL/GenBank/DDBJ whole genome shotgun (WGS) entry which is preliminary data.</text>
</comment>
<feature type="non-terminal residue" evidence="2">
    <location>
        <position position="1"/>
    </location>
</feature>
<dbReference type="PROSITE" id="PS50235">
    <property type="entry name" value="USP_3"/>
    <property type="match status" value="1"/>
</dbReference>
<reference evidence="3" key="1">
    <citation type="submission" date="2016-04" db="EMBL/GenBank/DDBJ databases">
        <title>Cephalotus genome sequencing.</title>
        <authorList>
            <person name="Fukushima K."/>
            <person name="Hasebe M."/>
            <person name="Fang X."/>
        </authorList>
    </citation>
    <scope>NUCLEOTIDE SEQUENCE [LARGE SCALE GENOMIC DNA]</scope>
    <source>
        <strain evidence="3">cv. St1</strain>
    </source>
</reference>
<evidence type="ECO:0000313" key="3">
    <source>
        <dbReference type="Proteomes" id="UP000187406"/>
    </source>
</evidence>
<organism evidence="2 3">
    <name type="scientific">Cephalotus follicularis</name>
    <name type="common">Albany pitcher plant</name>
    <dbReference type="NCBI Taxonomy" id="3775"/>
    <lineage>
        <taxon>Eukaryota</taxon>
        <taxon>Viridiplantae</taxon>
        <taxon>Streptophyta</taxon>
        <taxon>Embryophyta</taxon>
        <taxon>Tracheophyta</taxon>
        <taxon>Spermatophyta</taxon>
        <taxon>Magnoliopsida</taxon>
        <taxon>eudicotyledons</taxon>
        <taxon>Gunneridae</taxon>
        <taxon>Pentapetalae</taxon>
        <taxon>rosids</taxon>
        <taxon>fabids</taxon>
        <taxon>Oxalidales</taxon>
        <taxon>Cephalotaceae</taxon>
        <taxon>Cephalotus</taxon>
    </lineage>
</organism>
<dbReference type="InParanoid" id="A0A1Q3C418"/>
<dbReference type="GO" id="GO:0016579">
    <property type="term" value="P:protein deubiquitination"/>
    <property type="evidence" value="ECO:0007669"/>
    <property type="project" value="InterPro"/>
</dbReference>
<dbReference type="Proteomes" id="UP000187406">
    <property type="component" value="Unassembled WGS sequence"/>
</dbReference>
<dbReference type="SUPFAM" id="SSF54001">
    <property type="entry name" value="Cysteine proteinases"/>
    <property type="match status" value="1"/>
</dbReference>
<dbReference type="GO" id="GO:0004843">
    <property type="term" value="F:cysteine-type deubiquitinase activity"/>
    <property type="evidence" value="ECO:0007669"/>
    <property type="project" value="InterPro"/>
</dbReference>
<evidence type="ECO:0000313" key="2">
    <source>
        <dbReference type="EMBL" id="GAV74985.1"/>
    </source>
</evidence>
<name>A0A1Q3C418_CEPFO</name>
<keyword evidence="3" id="KW-1185">Reference proteome</keyword>
<feature type="domain" description="USP" evidence="1">
    <location>
        <begin position="1"/>
        <end position="96"/>
    </location>
</feature>
<dbReference type="EMBL" id="BDDD01001296">
    <property type="protein sequence ID" value="GAV74985.1"/>
    <property type="molecule type" value="Genomic_DNA"/>
</dbReference>
<dbReference type="InterPro" id="IPR050164">
    <property type="entry name" value="Peptidase_C19"/>
</dbReference>
<accession>A0A1Q3C418</accession>
<protein>
    <submittedName>
        <fullName evidence="2">UCH domain-containing protein</fullName>
    </submittedName>
</protein>
<gene>
    <name evidence="2" type="ORF">CFOL_v3_18465</name>
</gene>
<dbReference type="InterPro" id="IPR038765">
    <property type="entry name" value="Papain-like_cys_pep_sf"/>
</dbReference>
<dbReference type="InterPro" id="IPR001394">
    <property type="entry name" value="Peptidase_C19_UCH"/>
</dbReference>
<dbReference type="AlphaFoldDB" id="A0A1Q3C418"/>
<dbReference type="OrthoDB" id="2020758at2759"/>
<dbReference type="PANTHER" id="PTHR24006">
    <property type="entry name" value="UBIQUITIN CARBOXYL-TERMINAL HYDROLASE"/>
    <property type="match status" value="1"/>
</dbReference>
<dbReference type="Gene3D" id="3.90.70.10">
    <property type="entry name" value="Cysteine proteinases"/>
    <property type="match status" value="1"/>
</dbReference>